<dbReference type="AlphaFoldDB" id="A0A5B7DUP9"/>
<accession>A0A5B7DUP9</accession>
<keyword evidence="2" id="KW-1185">Reference proteome</keyword>
<dbReference type="EMBL" id="VSRR010001432">
    <property type="protein sequence ID" value="MPC25210.1"/>
    <property type="molecule type" value="Genomic_DNA"/>
</dbReference>
<comment type="caution">
    <text evidence="1">The sequence shown here is derived from an EMBL/GenBank/DDBJ whole genome shotgun (WGS) entry which is preliminary data.</text>
</comment>
<dbReference type="Proteomes" id="UP000324222">
    <property type="component" value="Unassembled WGS sequence"/>
</dbReference>
<protein>
    <submittedName>
        <fullName evidence="1">Uncharacterized protein</fullName>
    </submittedName>
</protein>
<evidence type="ECO:0000313" key="2">
    <source>
        <dbReference type="Proteomes" id="UP000324222"/>
    </source>
</evidence>
<organism evidence="1 2">
    <name type="scientific">Portunus trituberculatus</name>
    <name type="common">Swimming crab</name>
    <name type="synonym">Neptunus trituberculatus</name>
    <dbReference type="NCBI Taxonomy" id="210409"/>
    <lineage>
        <taxon>Eukaryota</taxon>
        <taxon>Metazoa</taxon>
        <taxon>Ecdysozoa</taxon>
        <taxon>Arthropoda</taxon>
        <taxon>Crustacea</taxon>
        <taxon>Multicrustacea</taxon>
        <taxon>Malacostraca</taxon>
        <taxon>Eumalacostraca</taxon>
        <taxon>Eucarida</taxon>
        <taxon>Decapoda</taxon>
        <taxon>Pleocyemata</taxon>
        <taxon>Brachyura</taxon>
        <taxon>Eubrachyura</taxon>
        <taxon>Portunoidea</taxon>
        <taxon>Portunidae</taxon>
        <taxon>Portuninae</taxon>
        <taxon>Portunus</taxon>
    </lineage>
</organism>
<sequence length="146" mass="15757">MLCFSFPPYTIVCLKDTAHTAPLCPSIEQINTIKCLGRKEKLPASCFRSNKALCGSPMVEKNGNIEERRGCVITVPHLPPRMRTTALTFINVKRFFPTSLYLVGLHVVCSAAKACAYTLCITAASLCLAHGSGKAGSLHVICEGLT</sequence>
<name>A0A5B7DUP9_PORTR</name>
<gene>
    <name evidence="1" type="ORF">E2C01_018316</name>
</gene>
<proteinExistence type="predicted"/>
<reference evidence="1 2" key="1">
    <citation type="submission" date="2019-05" db="EMBL/GenBank/DDBJ databases">
        <title>Another draft genome of Portunus trituberculatus and its Hox gene families provides insights of decapod evolution.</title>
        <authorList>
            <person name="Jeong J.-H."/>
            <person name="Song I."/>
            <person name="Kim S."/>
            <person name="Choi T."/>
            <person name="Kim D."/>
            <person name="Ryu S."/>
            <person name="Kim W."/>
        </authorList>
    </citation>
    <scope>NUCLEOTIDE SEQUENCE [LARGE SCALE GENOMIC DNA]</scope>
    <source>
        <tissue evidence="1">Muscle</tissue>
    </source>
</reference>
<evidence type="ECO:0000313" key="1">
    <source>
        <dbReference type="EMBL" id="MPC25210.1"/>
    </source>
</evidence>